<keyword evidence="3 6" id="KW-0812">Transmembrane</keyword>
<evidence type="ECO:0000256" key="1">
    <source>
        <dbReference type="ARBA" id="ARBA00004370"/>
    </source>
</evidence>
<evidence type="ECO:0000256" key="2">
    <source>
        <dbReference type="ARBA" id="ARBA00009530"/>
    </source>
</evidence>
<dbReference type="AlphaFoldDB" id="A0A2N5X0S5"/>
<feature type="transmembrane region" description="Helical" evidence="6">
    <location>
        <begin position="6"/>
        <end position="22"/>
    </location>
</feature>
<evidence type="ECO:0000256" key="4">
    <source>
        <dbReference type="ARBA" id="ARBA00022989"/>
    </source>
</evidence>
<accession>A0A2N5X0S5</accession>
<evidence type="ECO:0000313" key="8">
    <source>
        <dbReference type="Proteomes" id="UP000235005"/>
    </source>
</evidence>
<keyword evidence="8" id="KW-1185">Reference proteome</keyword>
<dbReference type="OrthoDB" id="9810121at2"/>
<protein>
    <submittedName>
        <fullName evidence="7">YqaE/Pmp3 family membrane protein</fullName>
    </submittedName>
</protein>
<organism evidence="7 8">
    <name type="scientific">Pseudohalioglobus lutimaris</name>
    <dbReference type="NCBI Taxonomy" id="1737061"/>
    <lineage>
        <taxon>Bacteria</taxon>
        <taxon>Pseudomonadati</taxon>
        <taxon>Pseudomonadota</taxon>
        <taxon>Gammaproteobacteria</taxon>
        <taxon>Cellvibrionales</taxon>
        <taxon>Halieaceae</taxon>
        <taxon>Pseudohalioglobus</taxon>
    </lineage>
</organism>
<dbReference type="PANTHER" id="PTHR21659">
    <property type="entry name" value="HYDROPHOBIC PROTEIN RCI2 LOW TEMPERATURE AND SALT RESPONSIVE PROTEIN LTI6 -RELATED"/>
    <property type="match status" value="1"/>
</dbReference>
<evidence type="ECO:0000313" key="7">
    <source>
        <dbReference type="EMBL" id="PLW68102.1"/>
    </source>
</evidence>
<dbReference type="GO" id="GO:0016020">
    <property type="term" value="C:membrane"/>
    <property type="evidence" value="ECO:0007669"/>
    <property type="project" value="UniProtKB-SubCell"/>
</dbReference>
<dbReference type="EMBL" id="PKUS01000019">
    <property type="protein sequence ID" value="PLW68102.1"/>
    <property type="molecule type" value="Genomic_DNA"/>
</dbReference>
<comment type="caution">
    <text evidence="7">The sequence shown here is derived from an EMBL/GenBank/DDBJ whole genome shotgun (WGS) entry which is preliminary data.</text>
</comment>
<gene>
    <name evidence="7" type="ORF">C0039_14190</name>
</gene>
<evidence type="ECO:0000256" key="6">
    <source>
        <dbReference type="SAM" id="Phobius"/>
    </source>
</evidence>
<proteinExistence type="inferred from homology"/>
<comment type="similarity">
    <text evidence="2">Belongs to the UPF0057 (PMP3) family.</text>
</comment>
<dbReference type="Pfam" id="PF01679">
    <property type="entry name" value="Pmp3"/>
    <property type="match status" value="1"/>
</dbReference>
<dbReference type="InterPro" id="IPR000612">
    <property type="entry name" value="PMP3"/>
</dbReference>
<name>A0A2N5X0S5_9GAMM</name>
<reference evidence="7 8" key="1">
    <citation type="submission" date="2018-01" db="EMBL/GenBank/DDBJ databases">
        <title>The draft genome sequence of Halioglobus lutimaris HF004.</title>
        <authorList>
            <person name="Du Z.-J."/>
            <person name="Shi M.-J."/>
        </authorList>
    </citation>
    <scope>NUCLEOTIDE SEQUENCE [LARGE SCALE GENOMIC DNA]</scope>
    <source>
        <strain evidence="7 8">HF004</strain>
    </source>
</reference>
<evidence type="ECO:0000256" key="5">
    <source>
        <dbReference type="ARBA" id="ARBA00023136"/>
    </source>
</evidence>
<dbReference type="PROSITE" id="PS01309">
    <property type="entry name" value="UPF0057"/>
    <property type="match status" value="1"/>
</dbReference>
<keyword evidence="5 6" id="KW-0472">Membrane</keyword>
<dbReference type="PANTHER" id="PTHR21659:SF42">
    <property type="entry name" value="UPF0057 MEMBRANE PROTEIN ZK632.10-RELATED"/>
    <property type="match status" value="1"/>
</dbReference>
<keyword evidence="4 6" id="KW-1133">Transmembrane helix</keyword>
<dbReference type="RefSeq" id="WP_076001583.1">
    <property type="nucleotide sequence ID" value="NZ_PKUS01000019.1"/>
</dbReference>
<sequence length="53" mass="5806">MDNKIVALIVSILLPPLAVYLKNGAGKDLVINVLLCLLMWLPGILHAIWLTVL</sequence>
<feature type="transmembrane region" description="Helical" evidence="6">
    <location>
        <begin position="29"/>
        <end position="52"/>
    </location>
</feature>
<evidence type="ECO:0000256" key="3">
    <source>
        <dbReference type="ARBA" id="ARBA00022692"/>
    </source>
</evidence>
<dbReference type="Proteomes" id="UP000235005">
    <property type="component" value="Unassembled WGS sequence"/>
</dbReference>
<comment type="subcellular location">
    <subcellularLocation>
        <location evidence="1">Membrane</location>
    </subcellularLocation>
</comment>